<evidence type="ECO:0000259" key="1">
    <source>
        <dbReference type="PROSITE" id="PS50887"/>
    </source>
</evidence>
<dbReference type="PROSITE" id="PS50887">
    <property type="entry name" value="GGDEF"/>
    <property type="match status" value="1"/>
</dbReference>
<dbReference type="SUPFAM" id="SSF48452">
    <property type="entry name" value="TPR-like"/>
    <property type="match status" value="1"/>
</dbReference>
<accession>A0ABS8ZM99</accession>
<evidence type="ECO:0000313" key="3">
    <source>
        <dbReference type="Proteomes" id="UP001521150"/>
    </source>
</evidence>
<dbReference type="InterPro" id="IPR011990">
    <property type="entry name" value="TPR-like_helical_dom_sf"/>
</dbReference>
<keyword evidence="3" id="KW-1185">Reference proteome</keyword>
<dbReference type="Pfam" id="PF00990">
    <property type="entry name" value="GGDEF"/>
    <property type="match status" value="1"/>
</dbReference>
<comment type="caution">
    <text evidence="2">The sequence shown here is derived from an EMBL/GenBank/DDBJ whole genome shotgun (WGS) entry which is preliminary data.</text>
</comment>
<dbReference type="InterPro" id="IPR029787">
    <property type="entry name" value="Nucleotide_cyclase"/>
</dbReference>
<proteinExistence type="predicted"/>
<protein>
    <submittedName>
        <fullName evidence="2">GGDEF domain-containing protein</fullName>
    </submittedName>
</protein>
<dbReference type="RefSeq" id="WP_233730301.1">
    <property type="nucleotide sequence ID" value="NZ_JAJVCN010000003.1"/>
</dbReference>
<dbReference type="SUPFAM" id="SSF55073">
    <property type="entry name" value="Nucleotide cyclase"/>
    <property type="match status" value="1"/>
</dbReference>
<reference evidence="2 3" key="1">
    <citation type="submission" date="2021-12" db="EMBL/GenBank/DDBJ databases">
        <title>Genome sequence of Kibdelosporangium philippinense ATCC 49844.</title>
        <authorList>
            <person name="Fedorov E.A."/>
            <person name="Omeragic M."/>
            <person name="Shalygina K.F."/>
            <person name="Maclea K.S."/>
        </authorList>
    </citation>
    <scope>NUCLEOTIDE SEQUENCE [LARGE SCALE GENOMIC DNA]</scope>
    <source>
        <strain evidence="2 3">ATCC 49844</strain>
    </source>
</reference>
<dbReference type="NCBIfam" id="TIGR00254">
    <property type="entry name" value="GGDEF"/>
    <property type="match status" value="1"/>
</dbReference>
<dbReference type="PANTHER" id="PTHR45138">
    <property type="entry name" value="REGULATORY COMPONENTS OF SENSORY TRANSDUCTION SYSTEM"/>
    <property type="match status" value="1"/>
</dbReference>
<dbReference type="Gene3D" id="1.25.40.10">
    <property type="entry name" value="Tetratricopeptide repeat domain"/>
    <property type="match status" value="1"/>
</dbReference>
<dbReference type="SMART" id="SM00267">
    <property type="entry name" value="GGDEF"/>
    <property type="match status" value="1"/>
</dbReference>
<evidence type="ECO:0000313" key="2">
    <source>
        <dbReference type="EMBL" id="MCE7008840.1"/>
    </source>
</evidence>
<dbReference type="InterPro" id="IPR050469">
    <property type="entry name" value="Diguanylate_Cyclase"/>
</dbReference>
<organism evidence="2 3">
    <name type="scientific">Kibdelosporangium philippinense</name>
    <dbReference type="NCBI Taxonomy" id="211113"/>
    <lineage>
        <taxon>Bacteria</taxon>
        <taxon>Bacillati</taxon>
        <taxon>Actinomycetota</taxon>
        <taxon>Actinomycetes</taxon>
        <taxon>Pseudonocardiales</taxon>
        <taxon>Pseudonocardiaceae</taxon>
        <taxon>Kibdelosporangium</taxon>
    </lineage>
</organism>
<dbReference type="Proteomes" id="UP001521150">
    <property type="component" value="Unassembled WGS sequence"/>
</dbReference>
<dbReference type="InterPro" id="IPR043128">
    <property type="entry name" value="Rev_trsase/Diguanyl_cyclase"/>
</dbReference>
<dbReference type="EMBL" id="JAJVCN010000003">
    <property type="protein sequence ID" value="MCE7008840.1"/>
    <property type="molecule type" value="Genomic_DNA"/>
</dbReference>
<dbReference type="CDD" id="cd01949">
    <property type="entry name" value="GGDEF"/>
    <property type="match status" value="1"/>
</dbReference>
<gene>
    <name evidence="2" type="ORF">LWC34_39420</name>
</gene>
<dbReference type="Gene3D" id="3.30.70.270">
    <property type="match status" value="1"/>
</dbReference>
<dbReference type="PANTHER" id="PTHR45138:SF9">
    <property type="entry name" value="DIGUANYLATE CYCLASE DGCM-RELATED"/>
    <property type="match status" value="1"/>
</dbReference>
<feature type="domain" description="GGDEF" evidence="1">
    <location>
        <begin position="378"/>
        <end position="508"/>
    </location>
</feature>
<name>A0ABS8ZM99_9PSEU</name>
<sequence>MWWLTRVISAAGCEGLQVAEAGLDHDEQQDKAGEILREDREIRLLLNTDQLAEAATRFDKSLEVMPADVDTWSRAAILTGRAVIAWRLGRIPLALELAAEGWTDIDSEPPSGSRAAAAIGLLGYLLNGIGHVRAALPMLRQAVETARASGDSCELALALQRLGGTLNFEAVERQPADALPMFAESRKVLAEGLTLRATDRTHRTLLAAYGAALVGCGEFEEGEKAAHATLEAGLSDGDRWSIAVGNWVLSMVRRNQARLVEARTHASKAVRQAEMINDISLLQRFSADLADVCAQLNDFAGEATALRRNVNARTTAMATMQEGLGQALEQRRFAIQSQRLATAAQEAAVRDPLTGLTNRLGLERTAPELLTHAAATGATPWLIVIDVDWFKEINDDAGHAVGDSALREIAELLRGECRANDLVARWAGDEFIVLLVGEGQLGVAVAERIRAAVDKHDWRSRLGAARRPTVSIGVANGRGSLEHLFAAADTALYLAKRNGRNRVEWPDLNQAMSPPR</sequence>
<dbReference type="InterPro" id="IPR000160">
    <property type="entry name" value="GGDEF_dom"/>
</dbReference>